<dbReference type="SUPFAM" id="SSF52047">
    <property type="entry name" value="RNI-like"/>
    <property type="match status" value="1"/>
</dbReference>
<dbReference type="Proteomes" id="UP000239899">
    <property type="component" value="Unassembled WGS sequence"/>
</dbReference>
<comment type="caution">
    <text evidence="3">The sequence shown here is derived from an EMBL/GenBank/DDBJ whole genome shotgun (WGS) entry which is preliminary data.</text>
</comment>
<accession>A0A2P6TGG3</accession>
<dbReference type="AlphaFoldDB" id="A0A2P6TGG3"/>
<sequence length="936" mass="100184">MAAVDVWASLPAELVQRACAALEPQDSSWQAALAAAPHLAPPLVLRGPQLSVASLEAVDASHYSVTYESNAVESAVSSDTQAADAFLLSIAALHRKTWSVRLEGCQKQPSSFLAAALLLLPSNVREIDLAVQCGNPVVAALARCSQLRAVSISGNALGVSWRTPDAPAVLRKLASLRLDCNVVGRGEDMEELPPEVVTALAAGASALTHLTLDTYWTNDAGRLLTALPALRSLRRSFLGVCSSWQAALAAAPHLAPPLVLRGPPLSVASLKPLDAHEYWVTYKDNAVESAVSEDAQAADAFLLHIAALHPKTWSVRLEGCTDQPSSFLVAALLLLPSNVREIDLAVQCGNPVVAALARCSQLRAVSISGNALGVSWRTPDAPAVLPKLASLRLDCNVASWDDDMEDLPPEVATALAAGASALTHLTLDTYWAKDVGRLLTALPALRSLRLNLRYCRSSSAAAAVKALSSAPSLEQLSLCLASGDGRDDNEERGLPESFELFYDSRSREAMRVPPLARLAATLTELRLLCYAELPDDWPVLTSLCRLRVNHLLYSEDWLRSRLKRLHRLTSLCIDSRPPAVDTLAALPALAELRLFRDSMHTRTAYQDLAGGSSAFSSPQSASDYEAELCQKRPGPLVLSRQQPLASCSGRAPAPAATRALLPPGRRRAAAAVRAEAAGDSSTQGEQGLLAGREIVKQMNFSYMSPEDAAAAEAAAEAAWQTGMKEYTDLQEWLLFRTWRFGLLFAGYLLLAASGEAAFCELIGTAVGYGYFKWLIADVDRYQPGDVIPVREADAIQQPFLRGAAKVAAAYRQALQPRLLVLPGLLAAAAAWNAAYPEDALGLVEQGCLVGGFLSWKIALVLKIYEDLKPKPLTQEEIFRQARPMLVEVEDAPAVDIREISRRKAAEAAAAAAAAEQQAAAGQQQAPPSPQQPGSER</sequence>
<keyword evidence="4" id="KW-1185">Reference proteome</keyword>
<evidence type="ECO:0000313" key="4">
    <source>
        <dbReference type="Proteomes" id="UP000239899"/>
    </source>
</evidence>
<gene>
    <name evidence="3" type="ORF">C2E21_7817</name>
</gene>
<proteinExistence type="predicted"/>
<reference evidence="3 4" key="1">
    <citation type="journal article" date="2018" name="Plant J.">
        <title>Genome sequences of Chlorella sorokiniana UTEX 1602 and Micractinium conductrix SAG 241.80: implications to maltose excretion by a green alga.</title>
        <authorList>
            <person name="Arriola M.B."/>
            <person name="Velmurugan N."/>
            <person name="Zhang Y."/>
            <person name="Plunkett M.H."/>
            <person name="Hondzo H."/>
            <person name="Barney B.M."/>
        </authorList>
    </citation>
    <scope>NUCLEOTIDE SEQUENCE [LARGE SCALE GENOMIC DNA]</scope>
    <source>
        <strain evidence="4">UTEX 1602</strain>
    </source>
</reference>
<protein>
    <submittedName>
        <fullName evidence="3">Uncharacterized protein</fullName>
    </submittedName>
</protein>
<dbReference type="InterPro" id="IPR032675">
    <property type="entry name" value="LRR_dom_sf"/>
</dbReference>
<dbReference type="GO" id="GO:0005930">
    <property type="term" value="C:axoneme"/>
    <property type="evidence" value="ECO:0007669"/>
    <property type="project" value="UniProtKB-SubCell"/>
</dbReference>
<evidence type="ECO:0000313" key="3">
    <source>
        <dbReference type="EMBL" id="PRW33204.1"/>
    </source>
</evidence>
<name>A0A2P6TGG3_CHLSO</name>
<dbReference type="OrthoDB" id="3700at2759"/>
<comment type="subcellular location">
    <subcellularLocation>
        <location evidence="1">Cytoplasm</location>
        <location evidence="1">Cytoskeleton</location>
        <location evidence="1">Cilium axoneme</location>
    </subcellularLocation>
</comment>
<dbReference type="PANTHER" id="PTHR34118">
    <property type="entry name" value="NF-KAPPA-B INHIBITOR-LIKE PROTEIN-RELATED"/>
    <property type="match status" value="1"/>
</dbReference>
<evidence type="ECO:0000256" key="2">
    <source>
        <dbReference type="SAM" id="MobiDB-lite"/>
    </source>
</evidence>
<dbReference type="Gene3D" id="3.80.10.10">
    <property type="entry name" value="Ribonuclease Inhibitor"/>
    <property type="match status" value="2"/>
</dbReference>
<dbReference type="EMBL" id="LHPG02000017">
    <property type="protein sequence ID" value="PRW33204.1"/>
    <property type="molecule type" value="Genomic_DNA"/>
</dbReference>
<feature type="region of interest" description="Disordered" evidence="2">
    <location>
        <begin position="910"/>
        <end position="936"/>
    </location>
</feature>
<organism evidence="3 4">
    <name type="scientific">Chlorella sorokiniana</name>
    <name type="common">Freshwater green alga</name>
    <dbReference type="NCBI Taxonomy" id="3076"/>
    <lineage>
        <taxon>Eukaryota</taxon>
        <taxon>Viridiplantae</taxon>
        <taxon>Chlorophyta</taxon>
        <taxon>core chlorophytes</taxon>
        <taxon>Trebouxiophyceae</taxon>
        <taxon>Chlorellales</taxon>
        <taxon>Chlorellaceae</taxon>
        <taxon>Chlorella clade</taxon>
        <taxon>Chlorella</taxon>
    </lineage>
</organism>
<dbReference type="PANTHER" id="PTHR34118:SF6">
    <property type="entry name" value="PROTEIN CONSERVED ONLY IN THE GREEN LINEAGE 160, CHLOROPLASTIC"/>
    <property type="match status" value="1"/>
</dbReference>
<evidence type="ECO:0000256" key="1">
    <source>
        <dbReference type="ARBA" id="ARBA00004430"/>
    </source>
</evidence>